<feature type="domain" description="Peptidase C14 caspase" evidence="3">
    <location>
        <begin position="2"/>
        <end position="191"/>
    </location>
</feature>
<dbReference type="NCBIfam" id="NF047832">
    <property type="entry name" value="caspase_w_EACC1"/>
    <property type="match status" value="1"/>
</dbReference>
<sequence length="580" mass="63030">MLIGTYAYESLGDLPAVERNVRRLGELMRDPELWGLPEDRCIELLQPSRKDVFDTLHTAASVAADTLVLYFAGHGLIDPYTRELYLALEDSCEDRLDRALRYEDLRRVLAPPYAAGGPRARRKVVILDCCWSGAALDGTMAAADGILGRQADIRGTFVLTATAATRQALAPKGKPYTAFTGELIDAIVRGVPGAPELLSMSTLYDHLAESLPAKMLPPPQQGHRNSASHISLFRNRAFQPPDPPSRQPAPPLLATEDQDGARPRIPVARRRALLMAVLLATSVASGIAVREWATASDVGDCPEGRLTLTGSTAFAPLMRKAAARYASDCPDARFSFELLGGYEVQSSLNRVAQGKDSGSSQTLAFTEGEARQADPRFVRYPIAYSLYTFVVNKDAGVTGLSLDQIRKIYSGEVSNWKQVGGKDLPVRLVSRPADSSTRQILEQSVLGRPEPALTSTDCKSPDRGATHRIVRCELSSTREVLDTVPAIPGALGYSELDEASRTADLLLNLDGHAAGRQTASYYNYPFWRVTYAYANGLPSHGSLASAFLRYLTSDAGSDMLRAADRGLCSPEDRSECRPMP</sequence>
<evidence type="ECO:0000313" key="5">
    <source>
        <dbReference type="EMBL" id="KUM91253.1"/>
    </source>
</evidence>
<organism evidence="5 6">
    <name type="scientific">Streptomyces cellostaticus</name>
    <dbReference type="NCBI Taxonomy" id="67285"/>
    <lineage>
        <taxon>Bacteria</taxon>
        <taxon>Bacillati</taxon>
        <taxon>Actinomycetota</taxon>
        <taxon>Actinomycetes</taxon>
        <taxon>Kitasatosporales</taxon>
        <taxon>Streptomycetaceae</taxon>
        <taxon>Streptomyces</taxon>
    </lineage>
</organism>
<proteinExistence type="predicted"/>
<evidence type="ECO:0000256" key="2">
    <source>
        <dbReference type="SAM" id="MobiDB-lite"/>
    </source>
</evidence>
<dbReference type="GO" id="GO:0004197">
    <property type="term" value="F:cysteine-type endopeptidase activity"/>
    <property type="evidence" value="ECO:0007669"/>
    <property type="project" value="InterPro"/>
</dbReference>
<dbReference type="Gene3D" id="3.40.50.1460">
    <property type="match status" value="1"/>
</dbReference>
<dbReference type="PANTHER" id="PTHR30570:SF1">
    <property type="entry name" value="PHOSPHATE-BINDING PROTEIN PSTS"/>
    <property type="match status" value="1"/>
</dbReference>
<dbReference type="AlphaFoldDB" id="A0A117PTZ4"/>
<dbReference type="STRING" id="67285.AQI88_37630"/>
<evidence type="ECO:0000259" key="3">
    <source>
        <dbReference type="Pfam" id="PF00656"/>
    </source>
</evidence>
<evidence type="ECO:0000259" key="4">
    <source>
        <dbReference type="Pfam" id="PF12849"/>
    </source>
</evidence>
<dbReference type="Proteomes" id="UP000054241">
    <property type="component" value="Unassembled WGS sequence"/>
</dbReference>
<reference evidence="5 6" key="1">
    <citation type="submission" date="2015-10" db="EMBL/GenBank/DDBJ databases">
        <title>Draft genome sequence of Streptomyces cellostaticus DSM 40189, type strain for the species Streptomyces cellostaticus.</title>
        <authorList>
            <person name="Ruckert C."/>
            <person name="Winkler A."/>
            <person name="Kalinowski J."/>
            <person name="Kampfer P."/>
            <person name="Glaeser S."/>
        </authorList>
    </citation>
    <scope>NUCLEOTIDE SEQUENCE [LARGE SCALE GENOMIC DNA]</scope>
    <source>
        <strain evidence="5 6">DSM 40189</strain>
    </source>
</reference>
<dbReference type="SUPFAM" id="SSF53850">
    <property type="entry name" value="Periplasmic binding protein-like II"/>
    <property type="match status" value="1"/>
</dbReference>
<dbReference type="PANTHER" id="PTHR30570">
    <property type="entry name" value="PERIPLASMIC PHOSPHATE BINDING COMPONENT OF PHOSPHATE ABC TRANSPORTER"/>
    <property type="match status" value="1"/>
</dbReference>
<dbReference type="EMBL" id="LMWL01000081">
    <property type="protein sequence ID" value="KUM91253.1"/>
    <property type="molecule type" value="Genomic_DNA"/>
</dbReference>
<protein>
    <submittedName>
        <fullName evidence="5">Uncharacterized protein</fullName>
    </submittedName>
</protein>
<name>A0A117PTZ4_9ACTN</name>
<feature type="domain" description="PBP" evidence="4">
    <location>
        <begin position="304"/>
        <end position="554"/>
    </location>
</feature>
<accession>A0A117PTZ4</accession>
<feature type="compositionally biased region" description="Pro residues" evidence="2">
    <location>
        <begin position="240"/>
        <end position="251"/>
    </location>
</feature>
<dbReference type="Pfam" id="PF12849">
    <property type="entry name" value="PBP_like_2"/>
    <property type="match status" value="1"/>
</dbReference>
<dbReference type="RefSeq" id="WP_067008942.1">
    <property type="nucleotide sequence ID" value="NZ_BNDU01000006.1"/>
</dbReference>
<keyword evidence="6" id="KW-1185">Reference proteome</keyword>
<evidence type="ECO:0000256" key="1">
    <source>
        <dbReference type="ARBA" id="ARBA00022729"/>
    </source>
</evidence>
<dbReference type="Pfam" id="PF00656">
    <property type="entry name" value="Peptidase_C14"/>
    <property type="match status" value="1"/>
</dbReference>
<dbReference type="InterPro" id="IPR029030">
    <property type="entry name" value="Caspase-like_dom_sf"/>
</dbReference>
<dbReference type="InterPro" id="IPR011600">
    <property type="entry name" value="Pept_C14_caspase"/>
</dbReference>
<keyword evidence="1" id="KW-0732">Signal</keyword>
<dbReference type="SUPFAM" id="SSF52129">
    <property type="entry name" value="Caspase-like"/>
    <property type="match status" value="1"/>
</dbReference>
<dbReference type="InterPro" id="IPR050811">
    <property type="entry name" value="Phosphate_ABC_transporter"/>
</dbReference>
<comment type="caution">
    <text evidence="5">The sequence shown here is derived from an EMBL/GenBank/DDBJ whole genome shotgun (WGS) entry which is preliminary data.</text>
</comment>
<gene>
    <name evidence="5" type="ORF">AQI88_37630</name>
</gene>
<dbReference type="OrthoDB" id="9790048at2"/>
<dbReference type="InterPro" id="IPR024370">
    <property type="entry name" value="PBP_domain"/>
</dbReference>
<feature type="region of interest" description="Disordered" evidence="2">
    <location>
        <begin position="235"/>
        <end position="261"/>
    </location>
</feature>
<dbReference type="GO" id="GO:0006508">
    <property type="term" value="P:proteolysis"/>
    <property type="evidence" value="ECO:0007669"/>
    <property type="project" value="InterPro"/>
</dbReference>
<evidence type="ECO:0000313" key="6">
    <source>
        <dbReference type="Proteomes" id="UP000054241"/>
    </source>
</evidence>
<dbReference type="Gene3D" id="3.40.190.10">
    <property type="entry name" value="Periplasmic binding protein-like II"/>
    <property type="match status" value="2"/>
</dbReference>